<dbReference type="CDD" id="cd00065">
    <property type="entry name" value="FYVE_like_SF"/>
    <property type="match status" value="1"/>
</dbReference>
<evidence type="ECO:0000256" key="5">
    <source>
        <dbReference type="SAM" id="MobiDB-lite"/>
    </source>
</evidence>
<dbReference type="SUPFAM" id="SSF57903">
    <property type="entry name" value="FYVE/PHD zinc finger"/>
    <property type="match status" value="1"/>
</dbReference>
<comment type="caution">
    <text evidence="7">The sequence shown here is derived from an EMBL/GenBank/DDBJ whole genome shotgun (WGS) entry which is preliminary data.</text>
</comment>
<dbReference type="AlphaFoldDB" id="A0A8J6AXE7"/>
<protein>
    <recommendedName>
        <fullName evidence="6">FYVE-type domain-containing protein</fullName>
    </recommendedName>
</protein>
<evidence type="ECO:0000313" key="8">
    <source>
        <dbReference type="Proteomes" id="UP000717585"/>
    </source>
</evidence>
<feature type="compositionally biased region" description="Basic and acidic residues" evidence="5">
    <location>
        <begin position="242"/>
        <end position="253"/>
    </location>
</feature>
<proteinExistence type="predicted"/>
<evidence type="ECO:0000313" key="7">
    <source>
        <dbReference type="EMBL" id="KAG9393900.1"/>
    </source>
</evidence>
<organism evidence="7 8">
    <name type="scientific">Carpediemonas membranifera</name>
    <dbReference type="NCBI Taxonomy" id="201153"/>
    <lineage>
        <taxon>Eukaryota</taxon>
        <taxon>Metamonada</taxon>
        <taxon>Carpediemonas-like organisms</taxon>
        <taxon>Carpediemonas</taxon>
    </lineage>
</organism>
<evidence type="ECO:0000259" key="6">
    <source>
        <dbReference type="PROSITE" id="PS50178"/>
    </source>
</evidence>
<keyword evidence="2 4" id="KW-0863">Zinc-finger</keyword>
<dbReference type="PROSITE" id="PS50178">
    <property type="entry name" value="ZF_FYVE"/>
    <property type="match status" value="1"/>
</dbReference>
<reference evidence="7" key="1">
    <citation type="submission" date="2021-05" db="EMBL/GenBank/DDBJ databases">
        <title>A free-living protist that lacks canonical eukaryotic 1 DNA replication and segregation systems.</title>
        <authorList>
            <person name="Salas-Leiva D.E."/>
            <person name="Tromer E.C."/>
            <person name="Curtis B.A."/>
            <person name="Jerlstrom-Hultqvist J."/>
            <person name="Kolisko M."/>
            <person name="Yi Z."/>
            <person name="Salas-Leiva J.S."/>
            <person name="Gallot-Lavallee L."/>
            <person name="Kops G.J.P.L."/>
            <person name="Archibald J.M."/>
            <person name="Simpson A.G.B."/>
            <person name="Roger A.J."/>
        </authorList>
    </citation>
    <scope>NUCLEOTIDE SEQUENCE</scope>
    <source>
        <strain evidence="7">BICM</strain>
    </source>
</reference>
<keyword evidence="3" id="KW-0862">Zinc</keyword>
<evidence type="ECO:0000256" key="1">
    <source>
        <dbReference type="ARBA" id="ARBA00022723"/>
    </source>
</evidence>
<evidence type="ECO:0000256" key="2">
    <source>
        <dbReference type="ARBA" id="ARBA00022771"/>
    </source>
</evidence>
<keyword evidence="1" id="KW-0479">Metal-binding</keyword>
<dbReference type="GO" id="GO:0008270">
    <property type="term" value="F:zinc ion binding"/>
    <property type="evidence" value="ECO:0007669"/>
    <property type="project" value="UniProtKB-KW"/>
</dbReference>
<feature type="compositionally biased region" description="Basic and acidic residues" evidence="5">
    <location>
        <begin position="1"/>
        <end position="24"/>
    </location>
</feature>
<dbReference type="Proteomes" id="UP000717585">
    <property type="component" value="Unassembled WGS sequence"/>
</dbReference>
<dbReference type="InterPro" id="IPR011011">
    <property type="entry name" value="Znf_FYVE_PHD"/>
</dbReference>
<dbReference type="InterPro" id="IPR017455">
    <property type="entry name" value="Znf_FYVE-rel"/>
</dbReference>
<keyword evidence="8" id="KW-1185">Reference proteome</keyword>
<gene>
    <name evidence="7" type="ORF">J8273_4493</name>
</gene>
<accession>A0A8J6AXE7</accession>
<sequence length="411" mass="46023">MPATELEMKRGNEGTTPDTRETNSQKRKPMVRWNDAAKSECRSALMIGMLKAFFCITVDVFGTDMTGLSVRKVANAYNHIISVYLQPCHPDPTFFDGIKSLTAVSQGRLVIGHVKEWATQSCHCNIGISDQAPSRVFHNLSRAPNPVRSELLTAMKKIFTRVGLDVPQNFDSRPLSLNLVDLSAPDIFTGRTKTFFKTAEIPHSVPQVKQEVKVDPVRPSESISKRNVMLLDDVHRMTQRMSEDLSQLKERPVTADSDSDDDGENLLDLQKRMLAFCCGHCHSLDWVGNLNTSKFVSCGECGRNFHDNSVCVPARPEKCSKTANWTKEANRKKSSWKFTCQACVQEKTCFACQKNASVYHCRMCGHWFCGNKGCMGTTAVKVVIDGVNIPKIRLCDDCLENFKSVVQQSEQ</sequence>
<evidence type="ECO:0000256" key="4">
    <source>
        <dbReference type="PROSITE-ProRule" id="PRU00091"/>
    </source>
</evidence>
<evidence type="ECO:0000256" key="3">
    <source>
        <dbReference type="ARBA" id="ARBA00022833"/>
    </source>
</evidence>
<feature type="domain" description="FYVE-type" evidence="6">
    <location>
        <begin position="340"/>
        <end position="403"/>
    </location>
</feature>
<name>A0A8J6AXE7_9EUKA</name>
<feature type="region of interest" description="Disordered" evidence="5">
    <location>
        <begin position="1"/>
        <end position="29"/>
    </location>
</feature>
<dbReference type="EMBL" id="JAHDYR010000019">
    <property type="protein sequence ID" value="KAG9393900.1"/>
    <property type="molecule type" value="Genomic_DNA"/>
</dbReference>
<feature type="region of interest" description="Disordered" evidence="5">
    <location>
        <begin position="242"/>
        <end position="262"/>
    </location>
</feature>